<keyword evidence="6" id="KW-0269">Exonuclease</keyword>
<dbReference type="Gene3D" id="3.40.50.300">
    <property type="entry name" value="P-loop containing nucleotide triphosphate hydrolases"/>
    <property type="match status" value="3"/>
</dbReference>
<evidence type="ECO:0000256" key="3">
    <source>
        <dbReference type="ARBA" id="ARBA00022763"/>
    </source>
</evidence>
<dbReference type="Gene3D" id="1.10.486.10">
    <property type="entry name" value="PCRA, domain 4"/>
    <property type="match status" value="1"/>
</dbReference>
<evidence type="ECO:0000256" key="6">
    <source>
        <dbReference type="ARBA" id="ARBA00022839"/>
    </source>
</evidence>
<evidence type="ECO:0000256" key="15">
    <source>
        <dbReference type="PROSITE-ProRule" id="PRU00560"/>
    </source>
</evidence>
<evidence type="ECO:0000256" key="13">
    <source>
        <dbReference type="ARBA" id="ARBA00034923"/>
    </source>
</evidence>
<keyword evidence="3" id="KW-0227">DNA damage</keyword>
<dbReference type="InterPro" id="IPR014017">
    <property type="entry name" value="DNA_helicase_UvrD-like_C"/>
</dbReference>
<dbReference type="AlphaFoldDB" id="A0A4D7QLQ8"/>
<reference evidence="18 19" key="1">
    <citation type="submission" date="2019-04" db="EMBL/GenBank/DDBJ databases">
        <title>Phreatobacter aquaticus sp. nov.</title>
        <authorList>
            <person name="Choi A."/>
            <person name="Baek K."/>
        </authorList>
    </citation>
    <scope>NUCLEOTIDE SEQUENCE [LARGE SCALE GENOMIC DNA]</scope>
    <source>
        <strain evidence="18 19">NMCR1094</strain>
    </source>
</reference>
<dbReference type="EMBL" id="CP039865">
    <property type="protein sequence ID" value="QCK85192.1"/>
    <property type="molecule type" value="Genomic_DNA"/>
</dbReference>
<dbReference type="PANTHER" id="PTHR11070">
    <property type="entry name" value="UVRD / RECB / PCRA DNA HELICASE FAMILY MEMBER"/>
    <property type="match status" value="1"/>
</dbReference>
<keyword evidence="9" id="KW-0234">DNA repair</keyword>
<dbReference type="PANTHER" id="PTHR11070:SF2">
    <property type="entry name" value="ATP-DEPENDENT DNA HELICASE SRS2"/>
    <property type="match status" value="1"/>
</dbReference>
<comment type="catalytic activity">
    <reaction evidence="14">
        <text>ATP + H2O = ADP + phosphate + H(+)</text>
        <dbReference type="Rhea" id="RHEA:13065"/>
        <dbReference type="ChEBI" id="CHEBI:15377"/>
        <dbReference type="ChEBI" id="CHEBI:15378"/>
        <dbReference type="ChEBI" id="CHEBI:30616"/>
        <dbReference type="ChEBI" id="CHEBI:43474"/>
        <dbReference type="ChEBI" id="CHEBI:456216"/>
        <dbReference type="EC" id="5.6.2.4"/>
    </reaction>
</comment>
<evidence type="ECO:0000313" key="19">
    <source>
        <dbReference type="Proteomes" id="UP000298588"/>
    </source>
</evidence>
<dbReference type="GO" id="GO:0033202">
    <property type="term" value="C:DNA helicase complex"/>
    <property type="evidence" value="ECO:0007669"/>
    <property type="project" value="TreeGrafter"/>
</dbReference>
<name>A0A4D7QLQ8_9HYPH</name>
<dbReference type="Pfam" id="PF00580">
    <property type="entry name" value="UvrD-helicase"/>
    <property type="match status" value="1"/>
</dbReference>
<protein>
    <recommendedName>
        <fullName evidence="12">DNA 3'-5' helicase</fullName>
        <ecNumber evidence="12">5.6.2.4</ecNumber>
    </recommendedName>
    <alternativeName>
        <fullName evidence="13">DNA 3'-5' helicase II</fullName>
    </alternativeName>
</protein>
<dbReference type="EC" id="5.6.2.4" evidence="12"/>
<evidence type="ECO:0000256" key="2">
    <source>
        <dbReference type="ARBA" id="ARBA00022741"/>
    </source>
</evidence>
<dbReference type="Pfam" id="PF12705">
    <property type="entry name" value="PDDEXK_1"/>
    <property type="match status" value="1"/>
</dbReference>
<evidence type="ECO:0000256" key="14">
    <source>
        <dbReference type="ARBA" id="ARBA00048988"/>
    </source>
</evidence>
<dbReference type="SUPFAM" id="SSF52540">
    <property type="entry name" value="P-loop containing nucleoside triphosphate hydrolases"/>
    <property type="match status" value="1"/>
</dbReference>
<dbReference type="GO" id="GO:0005829">
    <property type="term" value="C:cytosol"/>
    <property type="evidence" value="ECO:0007669"/>
    <property type="project" value="TreeGrafter"/>
</dbReference>
<feature type="binding site" evidence="15">
    <location>
        <begin position="37"/>
        <end position="44"/>
    </location>
    <ligand>
        <name>ATP</name>
        <dbReference type="ChEBI" id="CHEBI:30616"/>
    </ligand>
</feature>
<dbReference type="OrthoDB" id="9810135at2"/>
<dbReference type="InterPro" id="IPR038726">
    <property type="entry name" value="PDDEXK_AddAB-type"/>
</dbReference>
<evidence type="ECO:0000256" key="5">
    <source>
        <dbReference type="ARBA" id="ARBA00022806"/>
    </source>
</evidence>
<dbReference type="InterPro" id="IPR014016">
    <property type="entry name" value="UvrD-like_ATP-bd"/>
</dbReference>
<feature type="domain" description="UvrD-like helicase ATP-binding" evidence="16">
    <location>
        <begin position="16"/>
        <end position="496"/>
    </location>
</feature>
<keyword evidence="2 15" id="KW-0547">Nucleotide-binding</keyword>
<evidence type="ECO:0000256" key="12">
    <source>
        <dbReference type="ARBA" id="ARBA00034808"/>
    </source>
</evidence>
<evidence type="ECO:0000256" key="8">
    <source>
        <dbReference type="ARBA" id="ARBA00023125"/>
    </source>
</evidence>
<accession>A0A4D7QLQ8</accession>
<dbReference type="GO" id="GO:0000725">
    <property type="term" value="P:recombinational repair"/>
    <property type="evidence" value="ECO:0007669"/>
    <property type="project" value="TreeGrafter"/>
</dbReference>
<gene>
    <name evidence="18" type="primary">addA</name>
    <name evidence="18" type="ORF">E8L99_05050</name>
</gene>
<dbReference type="InterPro" id="IPR014151">
    <property type="entry name" value="DNA_helicase_AddA"/>
</dbReference>
<dbReference type="GO" id="GO:0004527">
    <property type="term" value="F:exonuclease activity"/>
    <property type="evidence" value="ECO:0007669"/>
    <property type="project" value="UniProtKB-KW"/>
</dbReference>
<dbReference type="PROSITE" id="PS51217">
    <property type="entry name" value="UVRD_HELICASE_CTER"/>
    <property type="match status" value="1"/>
</dbReference>
<dbReference type="InterPro" id="IPR000212">
    <property type="entry name" value="DNA_helicase_UvrD/REP"/>
</dbReference>
<dbReference type="InterPro" id="IPR027417">
    <property type="entry name" value="P-loop_NTPase"/>
</dbReference>
<feature type="domain" description="UvrD-like helicase C-terminal" evidence="17">
    <location>
        <begin position="527"/>
        <end position="794"/>
    </location>
</feature>
<dbReference type="PROSITE" id="PS51198">
    <property type="entry name" value="UVRD_HELICASE_ATP_BIND"/>
    <property type="match status" value="1"/>
</dbReference>
<dbReference type="Gene3D" id="3.90.320.10">
    <property type="match status" value="1"/>
</dbReference>
<dbReference type="NCBIfam" id="TIGR02784">
    <property type="entry name" value="addA_alphas"/>
    <property type="match status" value="1"/>
</dbReference>
<dbReference type="InterPro" id="IPR011604">
    <property type="entry name" value="PDDEXK-like_dom_sf"/>
</dbReference>
<keyword evidence="8" id="KW-0238">DNA-binding</keyword>
<proteinExistence type="predicted"/>
<keyword evidence="4 15" id="KW-0378">Hydrolase</keyword>
<keyword evidence="1" id="KW-0540">Nuclease</keyword>
<dbReference type="KEGG" id="paqt:E8L99_05050"/>
<keyword evidence="19" id="KW-1185">Reference proteome</keyword>
<evidence type="ECO:0000256" key="4">
    <source>
        <dbReference type="ARBA" id="ARBA00022801"/>
    </source>
</evidence>
<dbReference type="Pfam" id="PF13361">
    <property type="entry name" value="UvrD_C"/>
    <property type="match status" value="1"/>
</dbReference>
<keyword evidence="10" id="KW-0413">Isomerase</keyword>
<evidence type="ECO:0000256" key="1">
    <source>
        <dbReference type="ARBA" id="ARBA00022722"/>
    </source>
</evidence>
<evidence type="ECO:0000259" key="16">
    <source>
        <dbReference type="PROSITE" id="PS51198"/>
    </source>
</evidence>
<sequence>MGSIGRRRMSTRLIAPPDAVLKQRLASDPGLSAWVSANAGSGKTYVLARRVVRLMLAGTPPGAILCLTFTKAAAATMANRVFGLLAEWTALDDGALARTLEDLDGRKPGADRLLRARRLFAEALETPGGLKVQTIHAFCERVLHQFPFEANVASQFTVLDDTSRADLVQRAKLAVLELAAGTPDGIYGRALAQLSTIAADQTVDDLLSEALRLRDALPARIDDEAALTREIDALGDMLGLVPTDTEASLQAALVDEAILAASEWLSVALSLESLPKAGAGDRDAAARLRRAAGGETDAYLAMFLTQAGSRRKTIVTKAVQTTFPDLGQRLDREAERIVAWDMKRKAVAMRDRTAALLTLAVAVHSRVEAAKAARGALDFDDLVIRTRALFGKVDARWILYKLDQGIDHILVDEAQDTSPVQWELVAELVAEFTSGEGARPGDRTLFVVGDEKQSIYSFQGAEPAHFALMRRKFEADFRKASKRFETVPLHFSFRSTAAVLGAVDTVFEAPDARRGLVFDDDVAPTHSVARVGAPGSVELWPAVEPTDQPEVSPWTAPLDAVTPGDPVMRLAERIAGHIKLWRDQGHRLPDRDRPIAAGDILILVRRRGALFEAIIRALKNAQVPVAGADRMVLGEHIAVMDLLALADCLLTPDDDLSLAAVLKSPLIGMSEDALLALASGRAGSLWDALRIGGHPAANLLARWRNEVLASPPATFFAQVLSRDGGRRRILERLGYEAADALDEFLSRALAFEADEIPTMRGFLSAMRAADIEVKRDMDLGRNEVRVMTVHGAKGLEAEIVFLADTMSSPGGHHDPRLFRIKPPNSMASAPARLVWSPAKASDVDLVTSARDAHRRHQEDEYRRLLYVAMTRAADKLIICGARPKRGPKDAWYDMIAPALGPGHEEPADDGDGMVRRWPATPESATAPQARIAAERTAVLLPGWTRTRAPAPPVPRRTLTPSGFASAPGAQGGAAVLDREQALRRGTLVHRLLQSLPDVRPGLRAEAAATFLRSQSGLDEAAQAAIARSALALVEDARLAPLFGPTSRAEAAIAGDIAGHPVAGQIDRLAILPDRIVIADYKTNDPPPATPGDVPETYLVQLAIYNALIGAIVPGRPVETWLIWTATGELMVIPPASLDAALRGAGLA</sequence>
<dbReference type="Proteomes" id="UP000298588">
    <property type="component" value="Chromosome"/>
</dbReference>
<keyword evidence="7 15" id="KW-0067">ATP-binding</keyword>
<evidence type="ECO:0000256" key="9">
    <source>
        <dbReference type="ARBA" id="ARBA00023204"/>
    </source>
</evidence>
<evidence type="ECO:0000313" key="18">
    <source>
        <dbReference type="EMBL" id="QCK85192.1"/>
    </source>
</evidence>
<comment type="catalytic activity">
    <reaction evidence="11">
        <text>Couples ATP hydrolysis with the unwinding of duplex DNA by translocating in the 3'-5' direction.</text>
        <dbReference type="EC" id="5.6.2.4"/>
    </reaction>
</comment>
<evidence type="ECO:0000259" key="17">
    <source>
        <dbReference type="PROSITE" id="PS51217"/>
    </source>
</evidence>
<keyword evidence="5 15" id="KW-0347">Helicase</keyword>
<evidence type="ECO:0000256" key="10">
    <source>
        <dbReference type="ARBA" id="ARBA00023235"/>
    </source>
</evidence>
<dbReference type="InterPro" id="IPR011335">
    <property type="entry name" value="Restrct_endonuc-II-like"/>
</dbReference>
<evidence type="ECO:0000256" key="11">
    <source>
        <dbReference type="ARBA" id="ARBA00034617"/>
    </source>
</evidence>
<dbReference type="GO" id="GO:0005524">
    <property type="term" value="F:ATP binding"/>
    <property type="evidence" value="ECO:0007669"/>
    <property type="project" value="UniProtKB-UniRule"/>
</dbReference>
<dbReference type="GO" id="GO:0003677">
    <property type="term" value="F:DNA binding"/>
    <property type="evidence" value="ECO:0007669"/>
    <property type="project" value="UniProtKB-KW"/>
</dbReference>
<organism evidence="18 19">
    <name type="scientific">Phreatobacter aquaticus</name>
    <dbReference type="NCBI Taxonomy" id="2570229"/>
    <lineage>
        <taxon>Bacteria</taxon>
        <taxon>Pseudomonadati</taxon>
        <taxon>Pseudomonadota</taxon>
        <taxon>Alphaproteobacteria</taxon>
        <taxon>Hyphomicrobiales</taxon>
        <taxon>Phreatobacteraceae</taxon>
        <taxon>Phreatobacter</taxon>
    </lineage>
</organism>
<dbReference type="GO" id="GO:0043138">
    <property type="term" value="F:3'-5' DNA helicase activity"/>
    <property type="evidence" value="ECO:0007669"/>
    <property type="project" value="UniProtKB-EC"/>
</dbReference>
<dbReference type="Gene3D" id="3.30.160.800">
    <property type="match status" value="1"/>
</dbReference>
<dbReference type="SUPFAM" id="SSF52980">
    <property type="entry name" value="Restriction endonuclease-like"/>
    <property type="match status" value="1"/>
</dbReference>
<evidence type="ECO:0000256" key="7">
    <source>
        <dbReference type="ARBA" id="ARBA00022840"/>
    </source>
</evidence>